<name>A0ABV5KUS0_9BACL</name>
<accession>A0ABV5KUS0</accession>
<dbReference type="Proteomes" id="UP001589747">
    <property type="component" value="Unassembled WGS sequence"/>
</dbReference>
<reference evidence="1 2" key="1">
    <citation type="submission" date="2024-09" db="EMBL/GenBank/DDBJ databases">
        <authorList>
            <person name="Sun Q."/>
            <person name="Mori K."/>
        </authorList>
    </citation>
    <scope>NUCLEOTIDE SEQUENCE [LARGE SCALE GENOMIC DNA]</scope>
    <source>
        <strain evidence="1 2">TISTR 2452</strain>
    </source>
</reference>
<gene>
    <name evidence="1" type="ORF">ACFFSY_23800</name>
</gene>
<dbReference type="EMBL" id="JBHMDO010000038">
    <property type="protein sequence ID" value="MFB9328970.1"/>
    <property type="molecule type" value="Genomic_DNA"/>
</dbReference>
<sequence length="47" mass="5081">MKSKWTSVIAYLSSKFAAAGAIFLGFLVVTGGSDLYETSEMIHELPL</sequence>
<protein>
    <submittedName>
        <fullName evidence="1">Uncharacterized protein</fullName>
    </submittedName>
</protein>
<proteinExistence type="predicted"/>
<dbReference type="RefSeq" id="WP_377498789.1">
    <property type="nucleotide sequence ID" value="NZ_JBHMDO010000038.1"/>
</dbReference>
<evidence type="ECO:0000313" key="1">
    <source>
        <dbReference type="EMBL" id="MFB9328970.1"/>
    </source>
</evidence>
<evidence type="ECO:0000313" key="2">
    <source>
        <dbReference type="Proteomes" id="UP001589747"/>
    </source>
</evidence>
<organism evidence="1 2">
    <name type="scientific">Paenibacillus aurantiacus</name>
    <dbReference type="NCBI Taxonomy" id="1936118"/>
    <lineage>
        <taxon>Bacteria</taxon>
        <taxon>Bacillati</taxon>
        <taxon>Bacillota</taxon>
        <taxon>Bacilli</taxon>
        <taxon>Bacillales</taxon>
        <taxon>Paenibacillaceae</taxon>
        <taxon>Paenibacillus</taxon>
    </lineage>
</organism>
<comment type="caution">
    <text evidence="1">The sequence shown here is derived from an EMBL/GenBank/DDBJ whole genome shotgun (WGS) entry which is preliminary data.</text>
</comment>
<keyword evidence="2" id="KW-1185">Reference proteome</keyword>